<dbReference type="PIRSF" id="PIRSF001480">
    <property type="entry name" value="Mannose-6-phosphate_isomerase"/>
    <property type="match status" value="1"/>
</dbReference>
<evidence type="ECO:0000256" key="1">
    <source>
        <dbReference type="ARBA" id="ARBA00000757"/>
    </source>
</evidence>
<dbReference type="Gene3D" id="2.60.120.10">
    <property type="entry name" value="Jelly Rolls"/>
    <property type="match status" value="2"/>
</dbReference>
<dbReference type="Pfam" id="PF20511">
    <property type="entry name" value="PMI_typeI_cat"/>
    <property type="match status" value="1"/>
</dbReference>
<dbReference type="InterPro" id="IPR014710">
    <property type="entry name" value="RmlC-like_jellyroll"/>
</dbReference>
<evidence type="ECO:0000256" key="6">
    <source>
        <dbReference type="ARBA" id="ARBA00018236"/>
    </source>
</evidence>
<organism evidence="14 15">
    <name type="scientific">Plectosphaerella cucumerina</name>
    <dbReference type="NCBI Taxonomy" id="40658"/>
    <lineage>
        <taxon>Eukaryota</taxon>
        <taxon>Fungi</taxon>
        <taxon>Dikarya</taxon>
        <taxon>Ascomycota</taxon>
        <taxon>Pezizomycotina</taxon>
        <taxon>Sordariomycetes</taxon>
        <taxon>Hypocreomycetidae</taxon>
        <taxon>Glomerellales</taxon>
        <taxon>Plectosphaerellaceae</taxon>
        <taxon>Plectosphaerella</taxon>
    </lineage>
</organism>
<proteinExistence type="inferred from homology"/>
<gene>
    <name evidence="14" type="ORF">B0T11DRAFT_236519</name>
</gene>
<evidence type="ECO:0000256" key="8">
    <source>
        <dbReference type="ARBA" id="ARBA00022833"/>
    </source>
</evidence>
<comment type="pathway">
    <text evidence="3">Nucleotide-sugar biosynthesis; GDP-alpha-D-mannose biosynthesis; alpha-D-mannose 1-phosphate from D-fructose 6-phosphate: step 1/2.</text>
</comment>
<keyword evidence="9 14" id="KW-0413">Isomerase</keyword>
<dbReference type="SUPFAM" id="SSF51182">
    <property type="entry name" value="RmlC-like cupins"/>
    <property type="match status" value="1"/>
</dbReference>
<evidence type="ECO:0000256" key="3">
    <source>
        <dbReference type="ARBA" id="ARBA00004666"/>
    </source>
</evidence>
<keyword evidence="15" id="KW-1185">Reference proteome</keyword>
<evidence type="ECO:0000256" key="9">
    <source>
        <dbReference type="ARBA" id="ARBA00023235"/>
    </source>
</evidence>
<dbReference type="PANTHER" id="PTHR10309:SF4">
    <property type="entry name" value="MANNOSE-6-PHOSPHATE ISOMERASE"/>
    <property type="match status" value="1"/>
</dbReference>
<dbReference type="UniPathway" id="UPA00126">
    <property type="reaction ID" value="UER00423"/>
</dbReference>
<comment type="similarity">
    <text evidence="4">Belongs to the mannose-6-phosphate isomerase type 1 family.</text>
</comment>
<dbReference type="AlphaFoldDB" id="A0A8K0XAD5"/>
<dbReference type="GO" id="GO:0008270">
    <property type="term" value="F:zinc ion binding"/>
    <property type="evidence" value="ECO:0007669"/>
    <property type="project" value="InterPro"/>
</dbReference>
<evidence type="ECO:0000256" key="2">
    <source>
        <dbReference type="ARBA" id="ARBA00002564"/>
    </source>
</evidence>
<evidence type="ECO:0000256" key="7">
    <source>
        <dbReference type="ARBA" id="ARBA00022723"/>
    </source>
</evidence>
<dbReference type="PANTHER" id="PTHR10309">
    <property type="entry name" value="MANNOSE-6-PHOSPHATE ISOMERASE"/>
    <property type="match status" value="1"/>
</dbReference>
<feature type="binding site" evidence="12">
    <location>
        <position position="262"/>
    </location>
    <ligand>
        <name>Zn(2+)</name>
        <dbReference type="ChEBI" id="CHEBI:29105"/>
    </ligand>
</feature>
<protein>
    <recommendedName>
        <fullName evidence="6">Mannose-6-phosphate isomerase</fullName>
        <ecNumber evidence="5">5.3.1.8</ecNumber>
    </recommendedName>
    <alternativeName>
        <fullName evidence="10">Phosphohexomutase</fullName>
    </alternativeName>
    <alternativeName>
        <fullName evidence="11">Phosphomannose isomerase</fullName>
    </alternativeName>
</protein>
<dbReference type="EC" id="5.3.1.8" evidence="5"/>
<dbReference type="GO" id="GO:0005829">
    <property type="term" value="C:cytosol"/>
    <property type="evidence" value="ECO:0007669"/>
    <property type="project" value="TreeGrafter"/>
</dbReference>
<feature type="binding site" evidence="12">
    <location>
        <position position="112"/>
    </location>
    <ligand>
        <name>Zn(2+)</name>
        <dbReference type="ChEBI" id="CHEBI:29105"/>
    </ligand>
</feature>
<dbReference type="Proteomes" id="UP000813385">
    <property type="component" value="Unassembled WGS sequence"/>
</dbReference>
<dbReference type="PRINTS" id="PR00714">
    <property type="entry name" value="MAN6PISMRASE"/>
</dbReference>
<comment type="catalytic activity">
    <reaction evidence="1">
        <text>D-mannose 6-phosphate = D-fructose 6-phosphate</text>
        <dbReference type="Rhea" id="RHEA:12356"/>
        <dbReference type="ChEBI" id="CHEBI:58735"/>
        <dbReference type="ChEBI" id="CHEBI:61527"/>
        <dbReference type="EC" id="5.3.1.8"/>
    </reaction>
</comment>
<keyword evidence="7 12" id="KW-0479">Metal-binding</keyword>
<feature type="domain" description="Phosphomannose isomerase type I catalytic" evidence="13">
    <location>
        <begin position="7"/>
        <end position="154"/>
    </location>
</feature>
<evidence type="ECO:0000259" key="13">
    <source>
        <dbReference type="Pfam" id="PF20511"/>
    </source>
</evidence>
<evidence type="ECO:0000313" key="14">
    <source>
        <dbReference type="EMBL" id="KAH7376938.1"/>
    </source>
</evidence>
<evidence type="ECO:0000256" key="12">
    <source>
        <dbReference type="PIRSR" id="PIRSR001480-2"/>
    </source>
</evidence>
<sequence>MASVERVFQLQGTCNSYDWGKTGRKSLAATLCENTPGTDFKIDDDKPYSEMWFGDYPDFPGRVLATGELLADYLKKDKQTLLGNKVINELDGQLPFLPKILSISKALPLQIHPNKDLAAKLHKEDPENFTDPNHKPEIAVALSRFEVFAGWKPLSEITPAFNLPALRRFIPDGVTSWSDETLRQVTRRILSAPEDEIKSAQDALAAVSREDLDQNAYVLDLLPRLREQYGPRDPGTIVALLCMNFLVLEPGEALFVPADGIHAYLSGDIVECMARSNNVLNTGFCPAADRDSIELFARALTFAPHSREDVALPRKPSARGRNGKTDVFKPPISEFDMLRVGLGEGEEEVIAAGEGPGVAIVTSGEGKLEADGKTFDVKAGYIFYASPGVDVKWTASKNLEVYIAVV</sequence>
<accession>A0A8K0XAD5</accession>
<reference evidence="14" key="1">
    <citation type="journal article" date="2021" name="Nat. Commun.">
        <title>Genetic determinants of endophytism in the Arabidopsis root mycobiome.</title>
        <authorList>
            <person name="Mesny F."/>
            <person name="Miyauchi S."/>
            <person name="Thiergart T."/>
            <person name="Pickel B."/>
            <person name="Atanasova L."/>
            <person name="Karlsson M."/>
            <person name="Huettel B."/>
            <person name="Barry K.W."/>
            <person name="Haridas S."/>
            <person name="Chen C."/>
            <person name="Bauer D."/>
            <person name="Andreopoulos W."/>
            <person name="Pangilinan J."/>
            <person name="LaButti K."/>
            <person name="Riley R."/>
            <person name="Lipzen A."/>
            <person name="Clum A."/>
            <person name="Drula E."/>
            <person name="Henrissat B."/>
            <person name="Kohler A."/>
            <person name="Grigoriev I.V."/>
            <person name="Martin F.M."/>
            <person name="Hacquard S."/>
        </authorList>
    </citation>
    <scope>NUCLEOTIDE SEQUENCE</scope>
    <source>
        <strain evidence="14">MPI-CAGE-AT-0016</strain>
    </source>
</reference>
<comment type="caution">
    <text evidence="14">The sequence shown here is derived from an EMBL/GenBank/DDBJ whole genome shotgun (WGS) entry which is preliminary data.</text>
</comment>
<dbReference type="InterPro" id="IPR001250">
    <property type="entry name" value="Man6P_Isoase-1"/>
</dbReference>
<dbReference type="GO" id="GO:0004476">
    <property type="term" value="F:mannose-6-phosphate isomerase activity"/>
    <property type="evidence" value="ECO:0007669"/>
    <property type="project" value="UniProtKB-EC"/>
</dbReference>
<feature type="binding site" evidence="12">
    <location>
        <position position="110"/>
    </location>
    <ligand>
        <name>Zn(2+)</name>
        <dbReference type="ChEBI" id="CHEBI:29105"/>
    </ligand>
</feature>
<comment type="function">
    <text evidence="2">Involved in the synthesis of the GDP-mannose and dolichol-phosphate-mannose required for a number of critical mannosyl transfer reactions.</text>
</comment>
<name>A0A8K0XAD5_9PEZI</name>
<evidence type="ECO:0000313" key="15">
    <source>
        <dbReference type="Proteomes" id="UP000813385"/>
    </source>
</evidence>
<dbReference type="GO" id="GO:0009298">
    <property type="term" value="P:GDP-mannose biosynthetic process"/>
    <property type="evidence" value="ECO:0007669"/>
    <property type="project" value="UniProtKB-UniPathway"/>
</dbReference>
<dbReference type="InterPro" id="IPR046457">
    <property type="entry name" value="PMI_typeI_cat"/>
</dbReference>
<comment type="cofactor">
    <cofactor evidence="12">
        <name>Zn(2+)</name>
        <dbReference type="ChEBI" id="CHEBI:29105"/>
    </cofactor>
    <text evidence="12">Binds 1 zinc ion per subunit.</text>
</comment>
<evidence type="ECO:0000256" key="5">
    <source>
        <dbReference type="ARBA" id="ARBA00011956"/>
    </source>
</evidence>
<evidence type="ECO:0000256" key="4">
    <source>
        <dbReference type="ARBA" id="ARBA00010772"/>
    </source>
</evidence>
<dbReference type="EMBL" id="JAGPXD010000001">
    <property type="protein sequence ID" value="KAH7376938.1"/>
    <property type="molecule type" value="Genomic_DNA"/>
</dbReference>
<dbReference type="CDD" id="cd07011">
    <property type="entry name" value="cupin_PMI_type_I_N"/>
    <property type="match status" value="1"/>
</dbReference>
<dbReference type="InterPro" id="IPR016305">
    <property type="entry name" value="Mannose-6-P_Isomerase"/>
</dbReference>
<keyword evidence="8 12" id="KW-0862">Zinc</keyword>
<dbReference type="OrthoDB" id="6605218at2759"/>
<dbReference type="Gene3D" id="1.10.441.10">
    <property type="entry name" value="Phosphomannose Isomerase, domain 2"/>
    <property type="match status" value="1"/>
</dbReference>
<evidence type="ECO:0000256" key="10">
    <source>
        <dbReference type="ARBA" id="ARBA00029741"/>
    </source>
</evidence>
<dbReference type="NCBIfam" id="TIGR00218">
    <property type="entry name" value="manA"/>
    <property type="match status" value="1"/>
</dbReference>
<feature type="binding site" evidence="12">
    <location>
        <position position="137"/>
    </location>
    <ligand>
        <name>Zn(2+)</name>
        <dbReference type="ChEBI" id="CHEBI:29105"/>
    </ligand>
</feature>
<dbReference type="GO" id="GO:0005975">
    <property type="term" value="P:carbohydrate metabolic process"/>
    <property type="evidence" value="ECO:0007669"/>
    <property type="project" value="InterPro"/>
</dbReference>
<evidence type="ECO:0000256" key="11">
    <source>
        <dbReference type="ARBA" id="ARBA00030762"/>
    </source>
</evidence>
<dbReference type="InterPro" id="IPR011051">
    <property type="entry name" value="RmlC_Cupin_sf"/>
</dbReference>